<name>A0A1L7RPM8_9ACTO</name>
<proteinExistence type="predicted"/>
<feature type="transmembrane region" description="Helical" evidence="6">
    <location>
        <begin position="286"/>
        <end position="303"/>
    </location>
</feature>
<keyword evidence="4 6" id="KW-1133">Transmembrane helix</keyword>
<dbReference type="AlphaFoldDB" id="A0A1L7RPM8"/>
<accession>A0A1L7RPM8</accession>
<dbReference type="PANTHER" id="PTHR23513">
    <property type="entry name" value="INTEGRAL MEMBRANE EFFLUX PROTEIN-RELATED"/>
    <property type="match status" value="1"/>
</dbReference>
<dbReference type="GO" id="GO:0022857">
    <property type="term" value="F:transmembrane transporter activity"/>
    <property type="evidence" value="ECO:0007669"/>
    <property type="project" value="InterPro"/>
</dbReference>
<evidence type="ECO:0000256" key="5">
    <source>
        <dbReference type="ARBA" id="ARBA00023136"/>
    </source>
</evidence>
<feature type="transmembrane region" description="Helical" evidence="6">
    <location>
        <begin position="251"/>
        <end position="274"/>
    </location>
</feature>
<dbReference type="GO" id="GO:0005886">
    <property type="term" value="C:plasma membrane"/>
    <property type="evidence" value="ECO:0007669"/>
    <property type="project" value="UniProtKB-SubCell"/>
</dbReference>
<protein>
    <submittedName>
        <fullName evidence="8">Major facilitator super MFS 1 transporter</fullName>
    </submittedName>
</protein>
<dbReference type="CDD" id="cd06173">
    <property type="entry name" value="MFS_MefA_like"/>
    <property type="match status" value="1"/>
</dbReference>
<gene>
    <name evidence="8" type="ORF">AAM4_2358</name>
</gene>
<evidence type="ECO:0000256" key="1">
    <source>
        <dbReference type="ARBA" id="ARBA00004651"/>
    </source>
</evidence>
<dbReference type="RefSeq" id="WP_210581504.1">
    <property type="nucleotide sequence ID" value="NZ_LK995535.1"/>
</dbReference>
<dbReference type="Pfam" id="PF07690">
    <property type="entry name" value="MFS_1"/>
    <property type="match status" value="2"/>
</dbReference>
<dbReference type="InterPro" id="IPR020846">
    <property type="entry name" value="MFS_dom"/>
</dbReference>
<comment type="subcellular location">
    <subcellularLocation>
        <location evidence="1">Cell membrane</location>
        <topology evidence="1">Multi-pass membrane protein</topology>
    </subcellularLocation>
</comment>
<evidence type="ECO:0000256" key="3">
    <source>
        <dbReference type="ARBA" id="ARBA00022692"/>
    </source>
</evidence>
<dbReference type="PROSITE" id="PS50850">
    <property type="entry name" value="MFS"/>
    <property type="match status" value="1"/>
</dbReference>
<feature type="transmembrane region" description="Helical" evidence="6">
    <location>
        <begin position="309"/>
        <end position="332"/>
    </location>
</feature>
<feature type="domain" description="Major facilitator superfamily (MFS) profile" evidence="7">
    <location>
        <begin position="220"/>
        <end position="405"/>
    </location>
</feature>
<evidence type="ECO:0000259" key="7">
    <source>
        <dbReference type="PROSITE" id="PS50850"/>
    </source>
</evidence>
<keyword evidence="3 6" id="KW-0812">Transmembrane</keyword>
<evidence type="ECO:0000256" key="6">
    <source>
        <dbReference type="SAM" id="Phobius"/>
    </source>
</evidence>
<feature type="transmembrane region" description="Helical" evidence="6">
    <location>
        <begin position="45"/>
        <end position="65"/>
    </location>
</feature>
<keyword evidence="5 6" id="KW-0472">Membrane</keyword>
<dbReference type="SUPFAM" id="SSF103473">
    <property type="entry name" value="MFS general substrate transporter"/>
    <property type="match status" value="1"/>
</dbReference>
<feature type="transmembrane region" description="Helical" evidence="6">
    <location>
        <begin position="220"/>
        <end position="239"/>
    </location>
</feature>
<dbReference type="InterPro" id="IPR011701">
    <property type="entry name" value="MFS"/>
</dbReference>
<feature type="transmembrane region" description="Helical" evidence="6">
    <location>
        <begin position="344"/>
        <end position="365"/>
    </location>
</feature>
<evidence type="ECO:0000256" key="2">
    <source>
        <dbReference type="ARBA" id="ARBA00022475"/>
    </source>
</evidence>
<dbReference type="Gene3D" id="1.20.1250.20">
    <property type="entry name" value="MFS general substrate transporter like domains"/>
    <property type="match status" value="1"/>
</dbReference>
<sequence length="405" mass="40799">MESQRTDYVAWLCADTSWQLGSVVGTFALTMVALDVTGSTAQAGLVSTVAGMAAAAISIPGGMAMDRVDRRWAVIASGMLRAVLYTAVALMCATGKLSLGLLAVCAGAAGLITGVFGTASDAALPSIVSGERLPGALAVNRGRDGVVNIIGQPISGLFLAVGSWVPFVASVFGALGQAVGISRVRADLHPLVDDGESTAPPIPEAGVTWRCLLRILTRPAVLALASSAMLLNLEVLLLIDGMQMALRVAGASTAAVGLLNTFMAVGLLVGALPASWLIQRVRAGRIIAVGSLLCTLVVVPVLVQPGPAVQAVTLALVGLPTATTSGCTFGYIQHVVPKAGQGRALALVGLVIAAISAAVPVTAGVLLELGGLRLCVLVALGLGVAATAVVVAVTPARQLARASEW</sequence>
<evidence type="ECO:0000313" key="8">
    <source>
        <dbReference type="EMBL" id="CED92190.1"/>
    </source>
</evidence>
<dbReference type="EMBL" id="LK995535">
    <property type="protein sequence ID" value="CED92190.1"/>
    <property type="molecule type" value="Genomic_DNA"/>
</dbReference>
<dbReference type="PANTHER" id="PTHR23513:SF11">
    <property type="entry name" value="STAPHYLOFERRIN A TRANSPORTER"/>
    <property type="match status" value="1"/>
</dbReference>
<keyword evidence="2" id="KW-1003">Cell membrane</keyword>
<dbReference type="InterPro" id="IPR036259">
    <property type="entry name" value="MFS_trans_sf"/>
</dbReference>
<reference evidence="8" key="1">
    <citation type="submission" date="2014-07" db="EMBL/GenBank/DDBJ databases">
        <authorList>
            <person name="Zhang J.E."/>
            <person name="Yang H."/>
            <person name="Guo J."/>
            <person name="Deng Z."/>
            <person name="Luo H."/>
            <person name="Luo M."/>
            <person name="Zhao B."/>
        </authorList>
    </citation>
    <scope>NUCLEOTIDE SEQUENCE</scope>
    <source>
        <strain evidence="8">AM4</strain>
    </source>
</reference>
<organism evidence="8">
    <name type="scientific">Actinomyces succiniciruminis</name>
    <dbReference type="NCBI Taxonomy" id="1522002"/>
    <lineage>
        <taxon>Bacteria</taxon>
        <taxon>Bacillati</taxon>
        <taxon>Actinomycetota</taxon>
        <taxon>Actinomycetes</taxon>
        <taxon>Actinomycetales</taxon>
        <taxon>Actinomycetaceae</taxon>
        <taxon>Actinomyces</taxon>
    </lineage>
</organism>
<evidence type="ECO:0000256" key="4">
    <source>
        <dbReference type="ARBA" id="ARBA00022989"/>
    </source>
</evidence>
<feature type="transmembrane region" description="Helical" evidence="6">
    <location>
        <begin position="154"/>
        <end position="175"/>
    </location>
</feature>
<feature type="transmembrane region" description="Helical" evidence="6">
    <location>
        <begin position="20"/>
        <end position="38"/>
    </location>
</feature>
<feature type="transmembrane region" description="Helical" evidence="6">
    <location>
        <begin position="99"/>
        <end position="119"/>
    </location>
</feature>
<feature type="transmembrane region" description="Helical" evidence="6">
    <location>
        <begin position="371"/>
        <end position="393"/>
    </location>
</feature>